<dbReference type="AlphaFoldDB" id="A0AAC9WIB2"/>
<feature type="transmembrane region" description="Helical" evidence="1">
    <location>
        <begin position="21"/>
        <end position="46"/>
    </location>
</feature>
<evidence type="ECO:0008006" key="6">
    <source>
        <dbReference type="Google" id="ProtNLM"/>
    </source>
</evidence>
<keyword evidence="1" id="KW-0812">Transmembrane</keyword>
<feature type="transmembrane region" description="Helical" evidence="1">
    <location>
        <begin position="103"/>
        <end position="131"/>
    </location>
</feature>
<accession>A0AAC9WIB2</accession>
<organism evidence="3 5">
    <name type="scientific">Clostridium formicaceticum</name>
    <dbReference type="NCBI Taxonomy" id="1497"/>
    <lineage>
        <taxon>Bacteria</taxon>
        <taxon>Bacillati</taxon>
        <taxon>Bacillota</taxon>
        <taxon>Clostridia</taxon>
        <taxon>Eubacteriales</taxon>
        <taxon>Clostridiaceae</taxon>
        <taxon>Clostridium</taxon>
    </lineage>
</organism>
<evidence type="ECO:0000313" key="5">
    <source>
        <dbReference type="Proteomes" id="UP000192478"/>
    </source>
</evidence>
<keyword evidence="1" id="KW-1133">Transmembrane helix</keyword>
<evidence type="ECO:0000313" key="3">
    <source>
        <dbReference type="EMBL" id="ARE89806.1"/>
    </source>
</evidence>
<evidence type="ECO:0000256" key="1">
    <source>
        <dbReference type="SAM" id="Phobius"/>
    </source>
</evidence>
<feature type="transmembrane region" description="Helical" evidence="1">
    <location>
        <begin position="58"/>
        <end position="91"/>
    </location>
</feature>
<name>A0AAC9WIB2_9CLOT</name>
<proteinExistence type="predicted"/>
<dbReference type="Pfam" id="PF09991">
    <property type="entry name" value="DUF2232"/>
    <property type="match status" value="1"/>
</dbReference>
<dbReference type="Proteomes" id="UP000192478">
    <property type="component" value="Chromosome"/>
</dbReference>
<dbReference type="PANTHER" id="PTHR41324:SF1">
    <property type="entry name" value="DUF2232 DOMAIN-CONTAINING PROTEIN"/>
    <property type="match status" value="1"/>
</dbReference>
<gene>
    <name evidence="2" type="ORF">BJL90_05230</name>
    <name evidence="3" type="ORF">CLFO_42890</name>
</gene>
<protein>
    <recommendedName>
        <fullName evidence="6">DUF2232 domain-containing protein</fullName>
    </recommendedName>
</protein>
<evidence type="ECO:0000313" key="4">
    <source>
        <dbReference type="Proteomes" id="UP000177894"/>
    </source>
</evidence>
<reference evidence="2 4" key="1">
    <citation type="submission" date="2016-10" db="EMBL/GenBank/DDBJ databases">
        <title>Complete Genome Sequence of Acetogen Clostridium formicoaceticum ATCC 27076.</title>
        <authorList>
            <person name="Bao T."/>
            <person name="Cheng C."/>
            <person name="Zhao J."/>
            <person name="Yang S.-T."/>
            <person name="Wang J."/>
            <person name="Wang M."/>
        </authorList>
    </citation>
    <scope>NUCLEOTIDE SEQUENCE [LARGE SCALE GENOMIC DNA]</scope>
    <source>
        <strain evidence="2 4">ATCC 27076</strain>
    </source>
</reference>
<dbReference type="EMBL" id="CP017603">
    <property type="protein sequence ID" value="AOY75354.1"/>
    <property type="molecule type" value="Genomic_DNA"/>
</dbReference>
<dbReference type="RefSeq" id="WP_070964956.1">
    <property type="nucleotide sequence ID" value="NZ_CP017603.1"/>
</dbReference>
<dbReference type="EMBL" id="CP020559">
    <property type="protein sequence ID" value="ARE89806.1"/>
    <property type="molecule type" value="Genomic_DNA"/>
</dbReference>
<reference evidence="3 5" key="2">
    <citation type="submission" date="2017-03" db="EMBL/GenBank/DDBJ databases">
        <title>Complete sequence of Clostridium formicaceticum DSM 92.</title>
        <authorList>
            <person name="Poehlein A."/>
            <person name="Karl M."/>
            <person name="Bengelsdorf F.R."/>
            <person name="Duerre P."/>
            <person name="Daniel R."/>
        </authorList>
    </citation>
    <scope>NUCLEOTIDE SEQUENCE [LARGE SCALE GENOMIC DNA]</scope>
    <source>
        <strain evidence="3 5">DSM 92</strain>
    </source>
</reference>
<dbReference type="PANTHER" id="PTHR41324">
    <property type="entry name" value="MEMBRANE PROTEIN-RELATED"/>
    <property type="match status" value="1"/>
</dbReference>
<dbReference type="InterPro" id="IPR018710">
    <property type="entry name" value="DUF2232"/>
</dbReference>
<dbReference type="KEGG" id="cfm:BJL90_05230"/>
<keyword evidence="1" id="KW-0472">Membrane</keyword>
<feature type="transmembrane region" description="Helical" evidence="1">
    <location>
        <begin position="165"/>
        <end position="188"/>
    </location>
</feature>
<feature type="transmembrane region" description="Helical" evidence="1">
    <location>
        <begin position="209"/>
        <end position="228"/>
    </location>
</feature>
<dbReference type="Proteomes" id="UP000177894">
    <property type="component" value="Chromosome"/>
</dbReference>
<feature type="transmembrane region" description="Helical" evidence="1">
    <location>
        <begin position="276"/>
        <end position="297"/>
    </location>
</feature>
<feature type="transmembrane region" description="Helical" evidence="1">
    <location>
        <begin position="240"/>
        <end position="264"/>
    </location>
</feature>
<sequence length="311" mass="35197">MKDYSNKKAFIEAALMVTITSFFVVATLYIPILSVLLFFLPVPFIILSFRYSTSYTVISLAVASLFIGLLTGVLYTVFIFVIITPIALIMGHYMKHHKKPFQVIGVGTAVSVFSIFLMIQIVSMVSGVHIIEEMGRMIGEVLDHQVEMLHTVNVSSLDIQEAINYFMMILPGLIIVQSMIGAFINYYLAVAIMNRLKFISYKFDGFEDFKLPANIVLGSFIIFILSLLTRYVPGIDHNSLIANATLIFVVVFFLQGISFINYLLKKRKFPKFLRIFILILFVFISPLMTLVAIIGLLDAMIDIRRIGKRND</sequence>
<keyword evidence="4" id="KW-1185">Reference proteome</keyword>
<evidence type="ECO:0000313" key="2">
    <source>
        <dbReference type="EMBL" id="AOY75354.1"/>
    </source>
</evidence>